<dbReference type="InParanoid" id="A0A177CXW1"/>
<sequence length="64" mass="6846">MFSSSASLYLAIFACVLSMSAVALRFCPRFTPLEAPALCASSSACLSSDEAFFLRPRFALPFAS</sequence>
<accession>A0A177CXW1</accession>
<dbReference type="GeneID" id="28760651"/>
<dbReference type="RefSeq" id="XP_018042097.1">
    <property type="nucleotide sequence ID" value="XM_018177165.1"/>
</dbReference>
<organism evidence="2 3">
    <name type="scientific">Paraphaeosphaeria sporulosa</name>
    <dbReference type="NCBI Taxonomy" id="1460663"/>
    <lineage>
        <taxon>Eukaryota</taxon>
        <taxon>Fungi</taxon>
        <taxon>Dikarya</taxon>
        <taxon>Ascomycota</taxon>
        <taxon>Pezizomycotina</taxon>
        <taxon>Dothideomycetes</taxon>
        <taxon>Pleosporomycetidae</taxon>
        <taxon>Pleosporales</taxon>
        <taxon>Massarineae</taxon>
        <taxon>Didymosphaeriaceae</taxon>
        <taxon>Paraphaeosphaeria</taxon>
    </lineage>
</organism>
<feature type="signal peptide" evidence="1">
    <location>
        <begin position="1"/>
        <end position="23"/>
    </location>
</feature>
<evidence type="ECO:0008006" key="4">
    <source>
        <dbReference type="Google" id="ProtNLM"/>
    </source>
</evidence>
<dbReference type="Proteomes" id="UP000077069">
    <property type="component" value="Unassembled WGS sequence"/>
</dbReference>
<dbReference type="EMBL" id="KV441548">
    <property type="protein sequence ID" value="OAG11732.1"/>
    <property type="molecule type" value="Genomic_DNA"/>
</dbReference>
<gene>
    <name evidence="2" type="ORF">CC84DRAFT_1159192</name>
</gene>
<protein>
    <recommendedName>
        <fullName evidence="4">Secreted protein</fullName>
    </recommendedName>
</protein>
<evidence type="ECO:0000313" key="3">
    <source>
        <dbReference type="Proteomes" id="UP000077069"/>
    </source>
</evidence>
<evidence type="ECO:0000313" key="2">
    <source>
        <dbReference type="EMBL" id="OAG11732.1"/>
    </source>
</evidence>
<dbReference type="AlphaFoldDB" id="A0A177CXW1"/>
<keyword evidence="3" id="KW-1185">Reference proteome</keyword>
<feature type="chain" id="PRO_5008058726" description="Secreted protein" evidence="1">
    <location>
        <begin position="24"/>
        <end position="64"/>
    </location>
</feature>
<reference evidence="2 3" key="1">
    <citation type="submission" date="2016-05" db="EMBL/GenBank/DDBJ databases">
        <title>Comparative analysis of secretome profiles of manganese(II)-oxidizing ascomycete fungi.</title>
        <authorList>
            <consortium name="DOE Joint Genome Institute"/>
            <person name="Zeiner C.A."/>
            <person name="Purvine S.O."/>
            <person name="Zink E.M."/>
            <person name="Wu S."/>
            <person name="Pasa-Tolic L."/>
            <person name="Chaput D.L."/>
            <person name="Haridas S."/>
            <person name="Grigoriev I.V."/>
            <person name="Santelli C.M."/>
            <person name="Hansel C.M."/>
        </authorList>
    </citation>
    <scope>NUCLEOTIDE SEQUENCE [LARGE SCALE GENOMIC DNA]</scope>
    <source>
        <strain evidence="2 3">AP3s5-JAC2a</strain>
    </source>
</reference>
<keyword evidence="1" id="KW-0732">Signal</keyword>
<proteinExistence type="predicted"/>
<evidence type="ECO:0000256" key="1">
    <source>
        <dbReference type="SAM" id="SignalP"/>
    </source>
</evidence>
<name>A0A177CXW1_9PLEO</name>